<gene>
    <name evidence="2" type="ORF">VFH_I143720</name>
</gene>
<feature type="compositionally biased region" description="Polar residues" evidence="1">
    <location>
        <begin position="39"/>
        <end position="69"/>
    </location>
</feature>
<proteinExistence type="predicted"/>
<sequence length="100" mass="11028">MSPFTEQPLFLPDFFCTGGGWSTTDNEEKVPELLWGVDQVNTTPEPEGTSNPTQESTCLPTQEVSSNLSLAPDVGQQEQEEIGTSLEPASKKLRSNVWER</sequence>
<dbReference type="Proteomes" id="UP001157006">
    <property type="component" value="Chromosome 1S"/>
</dbReference>
<evidence type="ECO:0000313" key="2">
    <source>
        <dbReference type="EMBL" id="CAI8594482.1"/>
    </source>
</evidence>
<dbReference type="AlphaFoldDB" id="A0AAV0ZEZ5"/>
<feature type="region of interest" description="Disordered" evidence="1">
    <location>
        <begin position="39"/>
        <end position="100"/>
    </location>
</feature>
<organism evidence="2 3">
    <name type="scientific">Vicia faba</name>
    <name type="common">Broad bean</name>
    <name type="synonym">Faba vulgaris</name>
    <dbReference type="NCBI Taxonomy" id="3906"/>
    <lineage>
        <taxon>Eukaryota</taxon>
        <taxon>Viridiplantae</taxon>
        <taxon>Streptophyta</taxon>
        <taxon>Embryophyta</taxon>
        <taxon>Tracheophyta</taxon>
        <taxon>Spermatophyta</taxon>
        <taxon>Magnoliopsida</taxon>
        <taxon>eudicotyledons</taxon>
        <taxon>Gunneridae</taxon>
        <taxon>Pentapetalae</taxon>
        <taxon>rosids</taxon>
        <taxon>fabids</taxon>
        <taxon>Fabales</taxon>
        <taxon>Fabaceae</taxon>
        <taxon>Papilionoideae</taxon>
        <taxon>50 kb inversion clade</taxon>
        <taxon>NPAAA clade</taxon>
        <taxon>Hologalegina</taxon>
        <taxon>IRL clade</taxon>
        <taxon>Fabeae</taxon>
        <taxon>Vicia</taxon>
    </lineage>
</organism>
<keyword evidence="3" id="KW-1185">Reference proteome</keyword>
<protein>
    <submittedName>
        <fullName evidence="2">Uncharacterized protein</fullName>
    </submittedName>
</protein>
<accession>A0AAV0ZEZ5</accession>
<name>A0AAV0ZEZ5_VICFA</name>
<evidence type="ECO:0000256" key="1">
    <source>
        <dbReference type="SAM" id="MobiDB-lite"/>
    </source>
</evidence>
<evidence type="ECO:0000313" key="3">
    <source>
        <dbReference type="Proteomes" id="UP001157006"/>
    </source>
</evidence>
<reference evidence="2 3" key="1">
    <citation type="submission" date="2023-01" db="EMBL/GenBank/DDBJ databases">
        <authorList>
            <person name="Kreplak J."/>
        </authorList>
    </citation>
    <scope>NUCLEOTIDE SEQUENCE [LARGE SCALE GENOMIC DNA]</scope>
</reference>
<dbReference type="EMBL" id="OX451735">
    <property type="protein sequence ID" value="CAI8594482.1"/>
    <property type="molecule type" value="Genomic_DNA"/>
</dbReference>